<reference evidence="6" key="1">
    <citation type="submission" date="2020-10" db="EMBL/GenBank/DDBJ databases">
        <title>Phylogeny of dyella-like bacteria.</title>
        <authorList>
            <person name="Fu J."/>
        </authorList>
    </citation>
    <scope>NUCLEOTIDE SEQUENCE</scope>
    <source>
        <strain evidence="6">DHON07</strain>
    </source>
</reference>
<keyword evidence="3" id="KW-0238">DNA-binding</keyword>
<evidence type="ECO:0000256" key="2">
    <source>
        <dbReference type="ARBA" id="ARBA00023015"/>
    </source>
</evidence>
<dbReference type="InterPro" id="IPR000847">
    <property type="entry name" value="LysR_HTH_N"/>
</dbReference>
<evidence type="ECO:0000313" key="7">
    <source>
        <dbReference type="Proteomes" id="UP001430193"/>
    </source>
</evidence>
<evidence type="ECO:0000256" key="1">
    <source>
        <dbReference type="ARBA" id="ARBA00009437"/>
    </source>
</evidence>
<dbReference type="Pfam" id="PF00126">
    <property type="entry name" value="HTH_1"/>
    <property type="match status" value="1"/>
</dbReference>
<dbReference type="EMBL" id="JADIKF010000035">
    <property type="protein sequence ID" value="MBM7128747.1"/>
    <property type="molecule type" value="Genomic_DNA"/>
</dbReference>
<feature type="domain" description="HTH lysR-type" evidence="5">
    <location>
        <begin position="2"/>
        <end position="59"/>
    </location>
</feature>
<dbReference type="PROSITE" id="PS50931">
    <property type="entry name" value="HTH_LYSR"/>
    <property type="match status" value="1"/>
</dbReference>
<dbReference type="Gene3D" id="1.10.10.10">
    <property type="entry name" value="Winged helix-like DNA-binding domain superfamily/Winged helix DNA-binding domain"/>
    <property type="match status" value="1"/>
</dbReference>
<sequence length="297" mass="32552">MIDLTRLRLLRELTYRGTMTAVADAFGMTSSAVSQQLATLERETGTILLDRIGRRVQLTDAGARLALHAETILQAVEVAEHDLQTAHGKPYGECVIACFSSFAKAHLVPVASRLKMRFPELRICIHELETPDAIEALREGRCDIAVQFTYDLVPRPDLSGMTSRKLADEPVVLALPKCWQTKPGPLDLKSLADKEWIVGSRQTDDLVLAERACAAAGFAPKMAHTVDDYDLLLRMVAAGLGVGFVPTLGLRFSNTKAVTIHTVRGMPLRRHIYAVLRTAVATSPVLQVVMSELEKIG</sequence>
<dbReference type="Gene3D" id="3.40.190.10">
    <property type="entry name" value="Periplasmic binding protein-like II"/>
    <property type="match status" value="2"/>
</dbReference>
<dbReference type="PANTHER" id="PTHR30346">
    <property type="entry name" value="TRANSCRIPTIONAL DUAL REGULATOR HCAR-RELATED"/>
    <property type="match status" value="1"/>
</dbReference>
<protein>
    <submittedName>
        <fullName evidence="6">LysR family transcriptional regulator</fullName>
    </submittedName>
</protein>
<dbReference type="PANTHER" id="PTHR30346:SF29">
    <property type="entry name" value="LYSR SUBSTRATE-BINDING"/>
    <property type="match status" value="1"/>
</dbReference>
<dbReference type="InterPro" id="IPR036390">
    <property type="entry name" value="WH_DNA-bd_sf"/>
</dbReference>
<organism evidence="6 7">
    <name type="scientific">Dyella mobilis</name>
    <dbReference type="NCBI Taxonomy" id="1849582"/>
    <lineage>
        <taxon>Bacteria</taxon>
        <taxon>Pseudomonadati</taxon>
        <taxon>Pseudomonadota</taxon>
        <taxon>Gammaproteobacteria</taxon>
        <taxon>Lysobacterales</taxon>
        <taxon>Rhodanobacteraceae</taxon>
        <taxon>Dyella</taxon>
    </lineage>
</organism>
<accession>A0ABS2KC49</accession>
<keyword evidence="4" id="KW-0804">Transcription</keyword>
<name>A0ABS2KC49_9GAMM</name>
<keyword evidence="7" id="KW-1185">Reference proteome</keyword>
<dbReference type="SUPFAM" id="SSF46785">
    <property type="entry name" value="Winged helix' DNA-binding domain"/>
    <property type="match status" value="1"/>
</dbReference>
<evidence type="ECO:0000256" key="4">
    <source>
        <dbReference type="ARBA" id="ARBA00023163"/>
    </source>
</evidence>
<dbReference type="SUPFAM" id="SSF53850">
    <property type="entry name" value="Periplasmic binding protein-like II"/>
    <property type="match status" value="1"/>
</dbReference>
<evidence type="ECO:0000313" key="6">
    <source>
        <dbReference type="EMBL" id="MBM7128747.1"/>
    </source>
</evidence>
<dbReference type="Pfam" id="PF03466">
    <property type="entry name" value="LysR_substrate"/>
    <property type="match status" value="1"/>
</dbReference>
<gene>
    <name evidence="6" type="ORF">ISS99_04360</name>
</gene>
<dbReference type="Proteomes" id="UP001430193">
    <property type="component" value="Unassembled WGS sequence"/>
</dbReference>
<dbReference type="InterPro" id="IPR036388">
    <property type="entry name" value="WH-like_DNA-bd_sf"/>
</dbReference>
<evidence type="ECO:0000256" key="3">
    <source>
        <dbReference type="ARBA" id="ARBA00023125"/>
    </source>
</evidence>
<proteinExistence type="inferred from homology"/>
<comment type="caution">
    <text evidence="6">The sequence shown here is derived from an EMBL/GenBank/DDBJ whole genome shotgun (WGS) entry which is preliminary data.</text>
</comment>
<dbReference type="RefSeq" id="WP_204630367.1">
    <property type="nucleotide sequence ID" value="NZ_BSOC01000006.1"/>
</dbReference>
<comment type="similarity">
    <text evidence="1">Belongs to the LysR transcriptional regulatory family.</text>
</comment>
<evidence type="ECO:0000259" key="5">
    <source>
        <dbReference type="PROSITE" id="PS50931"/>
    </source>
</evidence>
<dbReference type="InterPro" id="IPR005119">
    <property type="entry name" value="LysR_subst-bd"/>
</dbReference>
<keyword evidence="2" id="KW-0805">Transcription regulation</keyword>